<dbReference type="EMBL" id="AP022593">
    <property type="protein sequence ID" value="BBY51573.1"/>
    <property type="molecule type" value="Genomic_DNA"/>
</dbReference>
<dbReference type="RefSeq" id="WP_163922413.1">
    <property type="nucleotide sequence ID" value="NZ_AP022593.1"/>
</dbReference>
<dbReference type="InterPro" id="IPR011335">
    <property type="entry name" value="Restrct_endonuc-II-like"/>
</dbReference>
<dbReference type="KEGG" id="marz:MARA_50410"/>
<organism evidence="1 2">
    <name type="scientific">Mycolicibacterium arabiense</name>
    <dbReference type="NCBI Taxonomy" id="1286181"/>
    <lineage>
        <taxon>Bacteria</taxon>
        <taxon>Bacillati</taxon>
        <taxon>Actinomycetota</taxon>
        <taxon>Actinomycetes</taxon>
        <taxon>Mycobacteriales</taxon>
        <taxon>Mycobacteriaceae</taxon>
        <taxon>Mycolicibacterium</taxon>
    </lineage>
</organism>
<evidence type="ECO:0008006" key="3">
    <source>
        <dbReference type="Google" id="ProtNLM"/>
    </source>
</evidence>
<name>A0A7I7S4F5_9MYCO</name>
<geneLocation type="plasmid" evidence="2">
    <name>pjcm18538 dna</name>
</geneLocation>
<dbReference type="SUPFAM" id="SSF52980">
    <property type="entry name" value="Restriction endonuclease-like"/>
    <property type="match status" value="1"/>
</dbReference>
<sequence>MTSLRWPFVGTEAVVAGSVTNHQLRTTYVAVHRNVYVPRGAELDAVDKAVAAWLWSRRRAVIVGTSAAALHGTRWIEANLPAELNRPGRDKVSGIVLHSDVLDDDEICRVGGMPVTTPARTAFDVGRAPGLETAVIRLDALRRATGLSVEAVGAIAERHRGARGIVQLRRALALSDAGAESPQETRTRLLLVNAGLPRPSTQIEVRDPAGRFVARLDMGWPAAEVAVEFDGAHHWTDPRQRSRDIDRIAELADLNWIIVRVSGDMLRHRPAVILQRVLAALRERGVFVVQSA</sequence>
<gene>
    <name evidence="1" type="ORF">MARA_50410</name>
</gene>
<reference evidence="1 2" key="1">
    <citation type="journal article" date="2019" name="Emerg. Microbes Infect.">
        <title>Comprehensive subspecies identification of 175 nontuberculous mycobacteria species based on 7547 genomic profiles.</title>
        <authorList>
            <person name="Matsumoto Y."/>
            <person name="Kinjo T."/>
            <person name="Motooka D."/>
            <person name="Nabeya D."/>
            <person name="Jung N."/>
            <person name="Uechi K."/>
            <person name="Horii T."/>
            <person name="Iida T."/>
            <person name="Fujita J."/>
            <person name="Nakamura S."/>
        </authorList>
    </citation>
    <scope>NUCLEOTIDE SEQUENCE [LARGE SCALE GENOMIC DNA]</scope>
    <source>
        <strain evidence="1 2">JCM 18538</strain>
    </source>
</reference>
<accession>A0A7I7S4F5</accession>
<dbReference type="AlphaFoldDB" id="A0A7I7S4F5"/>
<keyword evidence="2" id="KW-1185">Reference proteome</keyword>
<evidence type="ECO:0000313" key="1">
    <source>
        <dbReference type="EMBL" id="BBY51573.1"/>
    </source>
</evidence>
<proteinExistence type="predicted"/>
<dbReference type="Gene3D" id="3.40.960.10">
    <property type="entry name" value="VSR Endonuclease"/>
    <property type="match status" value="1"/>
</dbReference>
<protein>
    <recommendedName>
        <fullName evidence="3">DUF559 domain-containing protein</fullName>
    </recommendedName>
</protein>
<dbReference type="Proteomes" id="UP000467428">
    <property type="component" value="Chromosome"/>
</dbReference>
<evidence type="ECO:0000313" key="2">
    <source>
        <dbReference type="Proteomes" id="UP000467428"/>
    </source>
</evidence>